<name>A0A1A7P951_9PAST</name>
<dbReference type="Proteomes" id="UP000092643">
    <property type="component" value="Unassembled WGS sequence"/>
</dbReference>
<sequence length="73" mass="8409">MQVSIHHQVLSECSKPSFISDLQKKALNSWLSSNQIEPVRFLGQTSNYEGYKTYHFFEVSPHQTLKNVLVVRG</sequence>
<gene>
    <name evidence="1" type="ORF">QV03_07560</name>
</gene>
<reference evidence="1 2" key="1">
    <citation type="submission" date="2014-11" db="EMBL/GenBank/DDBJ databases">
        <title>Pan-genome of Gallibacterium spp.</title>
        <authorList>
            <person name="Kudirkiene E."/>
            <person name="Bojesen A.M."/>
        </authorList>
    </citation>
    <scope>NUCLEOTIDE SEQUENCE [LARGE SCALE GENOMIC DNA]</scope>
    <source>
        <strain evidence="1 2">F 279</strain>
    </source>
</reference>
<dbReference type="RefSeq" id="WP_065232392.1">
    <property type="nucleotide sequence ID" value="NZ_JTJN01000043.1"/>
</dbReference>
<protein>
    <submittedName>
        <fullName evidence="1">Uncharacterized protein</fullName>
    </submittedName>
</protein>
<evidence type="ECO:0000313" key="2">
    <source>
        <dbReference type="Proteomes" id="UP000092643"/>
    </source>
</evidence>
<dbReference type="EMBL" id="JTJO01000034">
    <property type="protein sequence ID" value="OBW98236.1"/>
    <property type="molecule type" value="Genomic_DNA"/>
</dbReference>
<organism evidence="1 2">
    <name type="scientific">Gallibacterium anatis</name>
    <dbReference type="NCBI Taxonomy" id="750"/>
    <lineage>
        <taxon>Bacteria</taxon>
        <taxon>Pseudomonadati</taxon>
        <taxon>Pseudomonadota</taxon>
        <taxon>Gammaproteobacteria</taxon>
        <taxon>Pasteurellales</taxon>
        <taxon>Pasteurellaceae</taxon>
        <taxon>Gallibacterium</taxon>
    </lineage>
</organism>
<comment type="caution">
    <text evidence="1">The sequence shown here is derived from an EMBL/GenBank/DDBJ whole genome shotgun (WGS) entry which is preliminary data.</text>
</comment>
<accession>A0A1A7P951</accession>
<evidence type="ECO:0000313" key="1">
    <source>
        <dbReference type="EMBL" id="OBW98236.1"/>
    </source>
</evidence>
<dbReference type="AlphaFoldDB" id="A0A1A7P951"/>
<proteinExistence type="predicted"/>